<keyword evidence="9 12" id="KW-0472">Membrane</keyword>
<evidence type="ECO:0000256" key="1">
    <source>
        <dbReference type="ARBA" id="ARBA00004429"/>
    </source>
</evidence>
<dbReference type="InterPro" id="IPR051327">
    <property type="entry name" value="MATE_MepA_subfamily"/>
</dbReference>
<feature type="transmembrane region" description="Helical" evidence="12">
    <location>
        <begin position="61"/>
        <end position="87"/>
    </location>
</feature>
<keyword evidence="10" id="KW-0046">Antibiotic resistance</keyword>
<keyword evidence="14" id="KW-1185">Reference proteome</keyword>
<dbReference type="Pfam" id="PF01554">
    <property type="entry name" value="MatE"/>
    <property type="match status" value="2"/>
</dbReference>
<dbReference type="EMBL" id="LDOU01000015">
    <property type="protein sequence ID" value="KLV07924.1"/>
    <property type="molecule type" value="Genomic_DNA"/>
</dbReference>
<feature type="transmembrane region" description="Helical" evidence="12">
    <location>
        <begin position="174"/>
        <end position="196"/>
    </location>
</feature>
<dbReference type="NCBIfam" id="TIGR00797">
    <property type="entry name" value="matE"/>
    <property type="match status" value="1"/>
</dbReference>
<dbReference type="GO" id="GO:0015297">
    <property type="term" value="F:antiporter activity"/>
    <property type="evidence" value="ECO:0007669"/>
    <property type="project" value="InterPro"/>
</dbReference>
<feature type="transmembrane region" description="Helical" evidence="12">
    <location>
        <begin position="397"/>
        <end position="415"/>
    </location>
</feature>
<evidence type="ECO:0000313" key="13">
    <source>
        <dbReference type="EMBL" id="KLV07924.1"/>
    </source>
</evidence>
<dbReference type="PATRIC" id="fig|320778.3.peg.3004"/>
<keyword evidence="8 12" id="KW-1133">Transmembrane helix</keyword>
<evidence type="ECO:0000313" key="14">
    <source>
        <dbReference type="Proteomes" id="UP000035909"/>
    </source>
</evidence>
<dbReference type="STRING" id="320778.ABT57_13795"/>
<dbReference type="CDD" id="cd13143">
    <property type="entry name" value="MATE_MepA_like"/>
    <property type="match status" value="1"/>
</dbReference>
<sequence length="453" mass="49862">MEKDSPSAYLPLKHDSVYRLFIRYTLPTIAAMLVTGVYVAIDGMFVGHFIGENGLAGIMLGYPIGSILYALGAMIGMGASALVSIKLGQEQKAQARQIVGNAFTLCLIVSVLTCSLGMMFSKPILIWLGAEGEILQMAQDYLFWYFAMGAFAILSMAFSALLRNDGQPNRVTLIMIFGGVLNVILDWLFIVVIPWALTGAAIATMLSQLATAWLCLQHFFSEKSELRIGWDTLRLRWQHCTQIVRLGFSSLLMYLYLSVVLTLHNKALLWVGKPIHVAAYGVISYTEAFFYLIFEGIALGTQPITSYNTGAGLHDRVTKTRNLAFGTTITFALLGVIFLYSMPEWVVYLFAGDNAALQPVAIEGMQLYFWGLPMEGMLLVGATYFQSINQAKTATMLTGGKLILITLFIFALAGVWGVNGVWIALPLCSTTLAVWMLFQLRQQARPQPALSMG</sequence>
<evidence type="ECO:0000256" key="9">
    <source>
        <dbReference type="ARBA" id="ARBA00023136"/>
    </source>
</evidence>
<keyword evidence="6" id="KW-1003">Cell membrane</keyword>
<evidence type="ECO:0000256" key="12">
    <source>
        <dbReference type="SAM" id="Phobius"/>
    </source>
</evidence>
<comment type="similarity">
    <text evidence="2">Belongs to the multi antimicrobial extrusion (MATE) (TC 2.A.66.1) family. MepA subfamily.</text>
</comment>
<evidence type="ECO:0000256" key="2">
    <source>
        <dbReference type="ARBA" id="ARBA00008417"/>
    </source>
</evidence>
<gene>
    <name evidence="13" type="ORF">ABT57_13795</name>
</gene>
<dbReference type="InterPro" id="IPR002528">
    <property type="entry name" value="MATE_fam"/>
</dbReference>
<feature type="transmembrane region" description="Helical" evidence="12">
    <location>
        <begin position="367"/>
        <end position="385"/>
    </location>
</feature>
<dbReference type="RefSeq" id="WP_047885817.1">
    <property type="nucleotide sequence ID" value="NZ_CP071326.1"/>
</dbReference>
<evidence type="ECO:0000256" key="11">
    <source>
        <dbReference type="ARBA" id="ARBA00030855"/>
    </source>
</evidence>
<accession>A0A0J1H872</accession>
<name>A0A0J1H872_9GAMM</name>
<dbReference type="GO" id="GO:0042910">
    <property type="term" value="F:xenobiotic transmembrane transporter activity"/>
    <property type="evidence" value="ECO:0007669"/>
    <property type="project" value="InterPro"/>
</dbReference>
<dbReference type="InterPro" id="IPR045070">
    <property type="entry name" value="MATE_MepA-like"/>
</dbReference>
<evidence type="ECO:0000256" key="3">
    <source>
        <dbReference type="ARBA" id="ARBA00013489"/>
    </source>
</evidence>
<dbReference type="InterPro" id="IPR048279">
    <property type="entry name" value="MdtK-like"/>
</dbReference>
<dbReference type="Proteomes" id="UP000035909">
    <property type="component" value="Unassembled WGS sequence"/>
</dbReference>
<comment type="caution">
    <text evidence="13">The sequence shown here is derived from an EMBL/GenBank/DDBJ whole genome shotgun (WGS) entry which is preliminary data.</text>
</comment>
<dbReference type="PANTHER" id="PTHR43823:SF3">
    <property type="entry name" value="MULTIDRUG EXPORT PROTEIN MEPA"/>
    <property type="match status" value="1"/>
</dbReference>
<evidence type="ECO:0000256" key="10">
    <source>
        <dbReference type="ARBA" id="ARBA00023251"/>
    </source>
</evidence>
<proteinExistence type="inferred from homology"/>
<feature type="transmembrane region" description="Helical" evidence="12">
    <location>
        <begin position="202"/>
        <end position="221"/>
    </location>
</feature>
<evidence type="ECO:0000256" key="6">
    <source>
        <dbReference type="ARBA" id="ARBA00022475"/>
    </source>
</evidence>
<feature type="transmembrane region" description="Helical" evidence="12">
    <location>
        <begin position="99"/>
        <end position="121"/>
    </location>
</feature>
<reference evidence="13 14" key="1">
    <citation type="submission" date="2015-05" db="EMBL/GenBank/DDBJ databases">
        <title>Photobacterium galathea sp. nov.</title>
        <authorList>
            <person name="Machado H."/>
            <person name="Gram L."/>
        </authorList>
    </citation>
    <scope>NUCLEOTIDE SEQUENCE [LARGE SCALE GENOMIC DNA]</scope>
    <source>
        <strain evidence="13 14">DSM 22954</strain>
    </source>
</reference>
<evidence type="ECO:0000256" key="5">
    <source>
        <dbReference type="ARBA" id="ARBA00022448"/>
    </source>
</evidence>
<protein>
    <recommendedName>
        <fullName evidence="4">Multidrug export protein MepA</fullName>
    </recommendedName>
    <alternativeName>
        <fullName evidence="3">Multidrug resistance protein NorM</fullName>
    </alternativeName>
    <alternativeName>
        <fullName evidence="11">Na(+)/drug antiporter</fullName>
    </alternativeName>
</protein>
<feature type="transmembrane region" description="Helical" evidence="12">
    <location>
        <begin position="141"/>
        <end position="162"/>
    </location>
</feature>
<evidence type="ECO:0000256" key="7">
    <source>
        <dbReference type="ARBA" id="ARBA00022692"/>
    </source>
</evidence>
<dbReference type="GO" id="GO:0046677">
    <property type="term" value="P:response to antibiotic"/>
    <property type="evidence" value="ECO:0007669"/>
    <property type="project" value="UniProtKB-KW"/>
</dbReference>
<dbReference type="PIRSF" id="PIRSF006603">
    <property type="entry name" value="DinF"/>
    <property type="match status" value="1"/>
</dbReference>
<evidence type="ECO:0000256" key="8">
    <source>
        <dbReference type="ARBA" id="ARBA00022989"/>
    </source>
</evidence>
<feature type="transmembrane region" description="Helical" evidence="12">
    <location>
        <begin position="242"/>
        <end position="263"/>
    </location>
</feature>
<dbReference type="PANTHER" id="PTHR43823">
    <property type="entry name" value="SPORULATION PROTEIN YKVU"/>
    <property type="match status" value="1"/>
</dbReference>
<organism evidence="13 14">
    <name type="scientific">Photobacterium ganghwense</name>
    <dbReference type="NCBI Taxonomy" id="320778"/>
    <lineage>
        <taxon>Bacteria</taxon>
        <taxon>Pseudomonadati</taxon>
        <taxon>Pseudomonadota</taxon>
        <taxon>Gammaproteobacteria</taxon>
        <taxon>Vibrionales</taxon>
        <taxon>Vibrionaceae</taxon>
        <taxon>Photobacterium</taxon>
    </lineage>
</organism>
<dbReference type="OrthoDB" id="9806302at2"/>
<evidence type="ECO:0000256" key="4">
    <source>
        <dbReference type="ARBA" id="ARBA00022106"/>
    </source>
</evidence>
<feature type="transmembrane region" description="Helical" evidence="12">
    <location>
        <begin position="21"/>
        <end position="41"/>
    </location>
</feature>
<keyword evidence="5" id="KW-0813">Transport</keyword>
<dbReference type="AlphaFoldDB" id="A0A0J1H872"/>
<comment type="subcellular location">
    <subcellularLocation>
        <location evidence="1">Cell inner membrane</location>
        <topology evidence="1">Multi-pass membrane protein</topology>
    </subcellularLocation>
</comment>
<feature type="transmembrane region" description="Helical" evidence="12">
    <location>
        <begin position="323"/>
        <end position="342"/>
    </location>
</feature>
<keyword evidence="7 12" id="KW-0812">Transmembrane</keyword>
<dbReference type="GO" id="GO:0005886">
    <property type="term" value="C:plasma membrane"/>
    <property type="evidence" value="ECO:0007669"/>
    <property type="project" value="UniProtKB-SubCell"/>
</dbReference>
<feature type="transmembrane region" description="Helical" evidence="12">
    <location>
        <begin position="275"/>
        <end position="294"/>
    </location>
</feature>